<reference evidence="4 5" key="1">
    <citation type="journal article" date="2023" name="Genome Announc.">
        <title>Pan-Genome Analyses of the Genus Cohnella and Proposal of the Novel Species Cohnella silvisoli sp. nov., Isolated from Forest Soil.</title>
        <authorList>
            <person name="Wang C."/>
            <person name="Mao L."/>
            <person name="Bao G."/>
            <person name="Zhu H."/>
        </authorList>
    </citation>
    <scope>NUCLEOTIDE SEQUENCE [LARGE SCALE GENOMIC DNA]</scope>
    <source>
        <strain evidence="4 5">NL03-T5-1</strain>
    </source>
</reference>
<dbReference type="InterPro" id="IPR013783">
    <property type="entry name" value="Ig-like_fold"/>
</dbReference>
<keyword evidence="5" id="KW-1185">Reference proteome</keyword>
<dbReference type="SMART" id="SM00635">
    <property type="entry name" value="BID_2"/>
    <property type="match status" value="1"/>
</dbReference>
<name>A0ABV1KTB2_9BACL</name>
<keyword evidence="1" id="KW-0732">Signal</keyword>
<feature type="domain" description="SLH" evidence="2">
    <location>
        <begin position="1433"/>
        <end position="1496"/>
    </location>
</feature>
<dbReference type="InterPro" id="IPR036415">
    <property type="entry name" value="Lamin_tail_dom_sf"/>
</dbReference>
<accession>A0ABV1KTB2</accession>
<evidence type="ECO:0000259" key="2">
    <source>
        <dbReference type="PROSITE" id="PS51272"/>
    </source>
</evidence>
<dbReference type="Pfam" id="PF22494">
    <property type="entry name" value="choice_anch_I"/>
    <property type="match status" value="1"/>
</dbReference>
<dbReference type="SUPFAM" id="SSF74853">
    <property type="entry name" value="Lamin A/C globular tail domain"/>
    <property type="match status" value="1"/>
</dbReference>
<dbReference type="InterPro" id="IPR001119">
    <property type="entry name" value="SLH_dom"/>
</dbReference>
<feature type="domain" description="LTD" evidence="3">
    <location>
        <begin position="44"/>
        <end position="214"/>
    </location>
</feature>
<feature type="domain" description="SLH" evidence="2">
    <location>
        <begin position="1367"/>
        <end position="1430"/>
    </location>
</feature>
<sequence length="1496" mass="155724">MNNFSKKSMSLLLSAAVLVGTVFSGSVATAGPIVVPGTPYDSNGVYDVTVPHVIINQVYGYGYVTDAGLISNGFIELYNPTNADVDLSGWSLHYADRGDTSSVTDSTYQYTAPLGSWEQLNLTGTIKAQSSYLITGKFTGATTPMLDLSVSDQHWDRVIANKGMKVALMSNQAALNMANPYSTNPAQLPAGYVDMIGTGSNDPGSTVDAYEGTGGLYPSGSSTGTSKKKAIRRNVVGGKVIDTDNNVNDFKQVAYDPYNAATYEAMKPRSGVIGITNTALANAIVGSAYTGNITISGGTPPYNYSSITLPAGLTLNAVTGAITGIPAVGTEGTVSVEFSVTDNSYTPLNVKKTLALTVTAAPMVLSATALSLPNTTVGVAYTPVPSVNVTGGTAPYTYAATGLPSGLTINATTGEISGTPTQGRAGTVQVVITVTDNAAPVKATITKTLPLTVSPAIINYVDTLNVSKIGSYSVGSTNADGGVAEIVKYNKDNGKFYLVVGSGTPPTLDVVTLSANLNMTKEKSIYVKTLSESGGGFAYGDLTSVDINTTTKRIYTSIQEADYTKAGKILVMDYDGNLITTYAAGIQPDMIKTTSDGRYILTADEGEPRGGSGSGIVDPEGSITIVDTINQSVSRAKFNNEAVIDNDVHIRGASGPDGKITGSGSKADALFDFEPEYIALSADNTKAYVSLQENNAVATVDIASKTITSVKSLGFKDFNDPKNVLDLIKESTPKIKLENVPFKGLYMPDGIAAHSIGGKTYLFTANEGDATEWPVIKPLTRTSTTTIKDIKGSLTLNSEAEVFLRDKGTTYDKVEVLNDMGKDSIYMYGGRSFSIWDADTLTQVYDSGSDFERITALRLPAYFNAGHNNKDLDSRSGKKGPEPEDIKTGKVGNKTFAFVGLERIGGVMTYDVSNPAAPTFANYTNTRDFTVTDVLNTDTGPEGLEFIPAADSPTGLPLLLVAYEVGGRVAVLQLNVTKVVLDKKSLSIKVGDAAMKITPAVTPVGGGAATVTWSSSNPAVATVDAGGNVTPVAVGTATIMALSADGYGEAQATVTVGAASTNIGNIGNTGNNGSAGGTETPKAPVITGDETKVTAEAKATTDASGKAEATFTAKQVTESLDALSKAASNGKPAVLEFKATVTGDATQAVVRVPAESLAKIAGSGVSAVTVDAGVGSVSLDKTALSTVSAAASKGDVSVTIKKTDAATVTRDFPQASKDAIAAAVGSKPVFDFTVTADGKTVSTFGGGSVDVTVPYTLSAGEDIHAIVIYYISDAGEIAMVPNCIYDAATGKVNFSVKHFSKYAVGYNKLAFSDTSSSFAKDYITYLSARNIIGGIGDNKFAPKDLMTRADITVILARMADADLSKYATSSFVDVDSSAYYFRTVEWAVNNGIADGIGNGMFNPKAHVTREQLVTMIARYASVMKISLPQKAAIVTFVDHDKVSEYAIGALSSVQQAGIIGGKTSIGQSGMFFAPKDYSTRAETAKILAILMQVMIK</sequence>
<evidence type="ECO:0000313" key="4">
    <source>
        <dbReference type="EMBL" id="MEQ4483344.1"/>
    </source>
</evidence>
<dbReference type="SUPFAM" id="SSF50969">
    <property type="entry name" value="YVTN repeat-like/Quinoprotein amine dehydrogenase"/>
    <property type="match status" value="1"/>
</dbReference>
<dbReference type="Pfam" id="PF05345">
    <property type="entry name" value="He_PIG"/>
    <property type="match status" value="2"/>
</dbReference>
<dbReference type="RefSeq" id="WP_232185917.1">
    <property type="nucleotide sequence ID" value="NZ_JAIOAP010000006.1"/>
</dbReference>
<organism evidence="4 5">
    <name type="scientific">Cohnella silvisoli</name>
    <dbReference type="NCBI Taxonomy" id="2873699"/>
    <lineage>
        <taxon>Bacteria</taxon>
        <taxon>Bacillati</taxon>
        <taxon>Bacillota</taxon>
        <taxon>Bacilli</taxon>
        <taxon>Bacillales</taxon>
        <taxon>Paenibacillaceae</taxon>
        <taxon>Cohnella</taxon>
    </lineage>
</organism>
<proteinExistence type="predicted"/>
<dbReference type="Proteomes" id="UP001493487">
    <property type="component" value="Unassembled WGS sequence"/>
</dbReference>
<dbReference type="PANTHER" id="PTHR46928:SF1">
    <property type="entry name" value="MESENCHYME-SPECIFIC CELL SURFACE GLYCOPROTEIN"/>
    <property type="match status" value="1"/>
</dbReference>
<evidence type="ECO:0000256" key="1">
    <source>
        <dbReference type="SAM" id="SignalP"/>
    </source>
</evidence>
<dbReference type="SUPFAM" id="SSF49373">
    <property type="entry name" value="Invasin/intimin cell-adhesion fragments"/>
    <property type="match status" value="1"/>
</dbReference>
<comment type="caution">
    <text evidence="4">The sequence shown here is derived from an EMBL/GenBank/DDBJ whole genome shotgun (WGS) entry which is preliminary data.</text>
</comment>
<dbReference type="InterPro" id="IPR008964">
    <property type="entry name" value="Invasin/intimin_cell_adhesion"/>
</dbReference>
<dbReference type="InterPro" id="IPR052956">
    <property type="entry name" value="Mesenchyme-surface_protein"/>
</dbReference>
<evidence type="ECO:0000313" key="5">
    <source>
        <dbReference type="Proteomes" id="UP001493487"/>
    </source>
</evidence>
<gene>
    <name evidence="4" type="ORF">QJS35_13175</name>
</gene>
<dbReference type="InterPro" id="IPR003343">
    <property type="entry name" value="Big_2"/>
</dbReference>
<dbReference type="EMBL" id="JASKHM010000007">
    <property type="protein sequence ID" value="MEQ4483344.1"/>
    <property type="molecule type" value="Genomic_DNA"/>
</dbReference>
<dbReference type="Pfam" id="PF02368">
    <property type="entry name" value="Big_2"/>
    <property type="match status" value="1"/>
</dbReference>
<dbReference type="InterPro" id="IPR015919">
    <property type="entry name" value="Cadherin-like_sf"/>
</dbReference>
<dbReference type="PROSITE" id="PS51272">
    <property type="entry name" value="SLH"/>
    <property type="match status" value="3"/>
</dbReference>
<dbReference type="SUPFAM" id="SSF49313">
    <property type="entry name" value="Cadherin-like"/>
    <property type="match status" value="2"/>
</dbReference>
<dbReference type="Pfam" id="PF00395">
    <property type="entry name" value="SLH"/>
    <property type="match status" value="2"/>
</dbReference>
<dbReference type="PROSITE" id="PS51841">
    <property type="entry name" value="LTD"/>
    <property type="match status" value="1"/>
</dbReference>
<dbReference type="PANTHER" id="PTHR46928">
    <property type="entry name" value="MESENCHYME-SPECIFIC CELL SURFACE GLYCOPROTEIN"/>
    <property type="match status" value="1"/>
</dbReference>
<evidence type="ECO:0000259" key="3">
    <source>
        <dbReference type="PROSITE" id="PS51841"/>
    </source>
</evidence>
<dbReference type="NCBIfam" id="NF038117">
    <property type="entry name" value="choice_anch_I"/>
    <property type="match status" value="1"/>
</dbReference>
<dbReference type="InterPro" id="IPR055188">
    <property type="entry name" value="Choice_anch_I"/>
</dbReference>
<dbReference type="InterPro" id="IPR001322">
    <property type="entry name" value="Lamin_tail_dom"/>
</dbReference>
<dbReference type="Pfam" id="PF00932">
    <property type="entry name" value="LTD"/>
    <property type="match status" value="1"/>
</dbReference>
<dbReference type="Gene3D" id="2.60.40.1080">
    <property type="match status" value="1"/>
</dbReference>
<dbReference type="Gene3D" id="2.60.40.10">
    <property type="entry name" value="Immunoglobulins"/>
    <property type="match status" value="2"/>
</dbReference>
<feature type="signal peptide" evidence="1">
    <location>
        <begin position="1"/>
        <end position="30"/>
    </location>
</feature>
<feature type="chain" id="PRO_5045059709" evidence="1">
    <location>
        <begin position="31"/>
        <end position="1496"/>
    </location>
</feature>
<protein>
    <submittedName>
        <fullName evidence="4">Choice-of-anchor I family protein</fullName>
    </submittedName>
</protein>
<feature type="domain" description="SLH" evidence="2">
    <location>
        <begin position="1306"/>
        <end position="1366"/>
    </location>
</feature>
<dbReference type="InterPro" id="IPR011044">
    <property type="entry name" value="Quino_amine_DH_bsu"/>
</dbReference>